<dbReference type="EnsemblMetazoa" id="ISCW013478-RA">
    <property type="protein sequence ID" value="ISCW013478-PA"/>
    <property type="gene ID" value="ISCW013478"/>
</dbReference>
<dbReference type="PaxDb" id="6945-B7QCJ2"/>
<dbReference type="InterPro" id="IPR000980">
    <property type="entry name" value="SH2"/>
</dbReference>
<dbReference type="Gene3D" id="3.30.505.10">
    <property type="entry name" value="SH2 domain"/>
    <property type="match status" value="1"/>
</dbReference>
<dbReference type="OrthoDB" id="8815311at2759"/>
<dbReference type="Pfam" id="PF00017">
    <property type="entry name" value="SH2"/>
    <property type="match status" value="1"/>
</dbReference>
<dbReference type="PANTHER" id="PTHR11243">
    <property type="entry name" value="GROWTH FACTOR RECEPTOR-BOUND PROTEIN"/>
    <property type="match status" value="1"/>
</dbReference>
<dbReference type="InterPro" id="IPR036860">
    <property type="entry name" value="SH2_dom_sf"/>
</dbReference>
<keyword evidence="1" id="KW-0727">SH2 domain</keyword>
<evidence type="ECO:0000259" key="3">
    <source>
        <dbReference type="PROSITE" id="PS50001"/>
    </source>
</evidence>
<accession>B7QCJ2</accession>
<feature type="region of interest" description="Disordered" evidence="2">
    <location>
        <begin position="1"/>
        <end position="44"/>
    </location>
</feature>
<sequence length="203" mass="22661">MDQLSSHLGSRLGSLAEKLRGSTKAKYGDKPGWNPKRDESPPLVAMDFTGSRGRIIDNPREARAVAAAEFRGWKRKLPRSTSACGPYSSAVAGAPQHAQPWFHGSLQRETATLLLLKHATEDGAFLVRRSLTRLDTFVLCYLFHGEVRHVQIQTLGEDCFSIDSGRTKFSCLQQLVQFYQLNQGNLLTRLGQCLKSEKPKEFV</sequence>
<reference evidence="5" key="2">
    <citation type="submission" date="2020-05" db="UniProtKB">
        <authorList>
            <consortium name="EnsemblMetazoa"/>
        </authorList>
    </citation>
    <scope>IDENTIFICATION</scope>
    <source>
        <strain evidence="5">wikel</strain>
    </source>
</reference>
<dbReference type="InterPro" id="IPR015042">
    <property type="entry name" value="BPS-dom"/>
</dbReference>
<evidence type="ECO:0000256" key="2">
    <source>
        <dbReference type="SAM" id="MobiDB-lite"/>
    </source>
</evidence>
<evidence type="ECO:0000313" key="5">
    <source>
        <dbReference type="EnsemblMetazoa" id="ISCW013478-PA"/>
    </source>
</evidence>
<dbReference type="PANTHER" id="PTHR11243:SF38">
    <property type="entry name" value="GROWTH FACTOR RECEPTOR-BOUND PROTEIN 14-LIKE ISOFORM X1"/>
    <property type="match status" value="1"/>
</dbReference>
<dbReference type="SMART" id="SM00252">
    <property type="entry name" value="SH2"/>
    <property type="match status" value="1"/>
</dbReference>
<evidence type="ECO:0000313" key="6">
    <source>
        <dbReference type="Proteomes" id="UP000001555"/>
    </source>
</evidence>
<keyword evidence="4" id="KW-0675">Receptor</keyword>
<evidence type="ECO:0000313" key="4">
    <source>
        <dbReference type="EMBL" id="EEC16564.1"/>
    </source>
</evidence>
<keyword evidence="6" id="KW-1185">Reference proteome</keyword>
<dbReference type="InterPro" id="IPR039664">
    <property type="entry name" value="GRB/APBB1IP"/>
</dbReference>
<evidence type="ECO:0000256" key="1">
    <source>
        <dbReference type="PROSITE-ProRule" id="PRU00191"/>
    </source>
</evidence>
<gene>
    <name evidence="5" type="primary">8039201</name>
    <name evidence="4" type="ORF">IscW_ISCW013478</name>
</gene>
<dbReference type="InParanoid" id="B7QCJ2"/>
<dbReference type="SUPFAM" id="SSF55550">
    <property type="entry name" value="SH2 domain"/>
    <property type="match status" value="1"/>
</dbReference>
<dbReference type="AlphaFoldDB" id="B7QCJ2"/>
<dbReference type="VEuPathDB" id="VectorBase:ISCI013478"/>
<dbReference type="EMBL" id="DS907942">
    <property type="protein sequence ID" value="EEC16564.1"/>
    <property type="molecule type" value="Genomic_DNA"/>
</dbReference>
<reference evidence="4 6" key="1">
    <citation type="submission" date="2008-03" db="EMBL/GenBank/DDBJ databases">
        <title>Annotation of Ixodes scapularis.</title>
        <authorList>
            <consortium name="Ixodes scapularis Genome Project Consortium"/>
            <person name="Caler E."/>
            <person name="Hannick L.I."/>
            <person name="Bidwell S."/>
            <person name="Joardar V."/>
            <person name="Thiagarajan M."/>
            <person name="Amedeo P."/>
            <person name="Galinsky K.J."/>
            <person name="Schobel S."/>
            <person name="Inman J."/>
            <person name="Hostetler J."/>
            <person name="Miller J."/>
            <person name="Hammond M."/>
            <person name="Megy K."/>
            <person name="Lawson D."/>
            <person name="Kodira C."/>
            <person name="Sutton G."/>
            <person name="Meyer J."/>
            <person name="Hill C.A."/>
            <person name="Birren B."/>
            <person name="Nene V."/>
            <person name="Collins F."/>
            <person name="Alarcon-Chaidez F."/>
            <person name="Wikel S."/>
            <person name="Strausberg R."/>
        </authorList>
    </citation>
    <scope>NUCLEOTIDE SEQUENCE [LARGE SCALE GENOMIC DNA]</scope>
    <source>
        <strain evidence="6">Wikel</strain>
        <strain evidence="4">Wikel colony</strain>
    </source>
</reference>
<organism>
    <name type="scientific">Ixodes scapularis</name>
    <name type="common">Black-legged tick</name>
    <name type="synonym">Deer tick</name>
    <dbReference type="NCBI Taxonomy" id="6945"/>
    <lineage>
        <taxon>Eukaryota</taxon>
        <taxon>Metazoa</taxon>
        <taxon>Ecdysozoa</taxon>
        <taxon>Arthropoda</taxon>
        <taxon>Chelicerata</taxon>
        <taxon>Arachnida</taxon>
        <taxon>Acari</taxon>
        <taxon>Parasitiformes</taxon>
        <taxon>Ixodida</taxon>
        <taxon>Ixodoidea</taxon>
        <taxon>Ixodidae</taxon>
        <taxon>Ixodinae</taxon>
        <taxon>Ixodes</taxon>
    </lineage>
</organism>
<dbReference type="STRING" id="6945.B7QCJ2"/>
<dbReference type="Proteomes" id="UP000001555">
    <property type="component" value="Unassembled WGS sequence"/>
</dbReference>
<feature type="compositionally biased region" description="Low complexity" evidence="2">
    <location>
        <begin position="1"/>
        <end position="15"/>
    </location>
</feature>
<dbReference type="VEuPathDB" id="VectorBase:ISCW013478"/>
<dbReference type="Pfam" id="PF08947">
    <property type="entry name" value="BPS"/>
    <property type="match status" value="1"/>
</dbReference>
<dbReference type="PRINTS" id="PR00401">
    <property type="entry name" value="SH2DOMAIN"/>
</dbReference>
<dbReference type="VEuPathDB" id="VectorBase:ISCP_028753"/>
<dbReference type="PROSITE" id="PS50001">
    <property type="entry name" value="SH2"/>
    <property type="match status" value="1"/>
</dbReference>
<dbReference type="EMBL" id="ABJB011003652">
    <property type="status" value="NOT_ANNOTATED_CDS"/>
    <property type="molecule type" value="Genomic_DNA"/>
</dbReference>
<protein>
    <submittedName>
        <fullName evidence="4 5">Growth factor receptor-bound protein, putative</fullName>
    </submittedName>
</protein>
<dbReference type="KEGG" id="isc:8039201"/>
<proteinExistence type="predicted"/>
<name>B7QCJ2_IXOSC</name>
<dbReference type="HOGENOM" id="CLU_1350238_0_0_1"/>
<feature type="domain" description="SH2" evidence="3">
    <location>
        <begin position="101"/>
        <end position="194"/>
    </location>
</feature>